<evidence type="ECO:0000313" key="1">
    <source>
        <dbReference type="EMBL" id="KAI1698023.1"/>
    </source>
</evidence>
<comment type="caution">
    <text evidence="1">The sequence shown here is derived from an EMBL/GenBank/DDBJ whole genome shotgun (WGS) entry which is preliminary data.</text>
</comment>
<dbReference type="EMBL" id="JAKKPZ010000239">
    <property type="protein sequence ID" value="KAI1698023.1"/>
    <property type="molecule type" value="Genomic_DNA"/>
</dbReference>
<name>A0AAD4MQK6_9BILA</name>
<proteinExistence type="predicted"/>
<evidence type="ECO:0000313" key="2">
    <source>
        <dbReference type="Proteomes" id="UP001201812"/>
    </source>
</evidence>
<gene>
    <name evidence="1" type="ORF">DdX_18146</name>
</gene>
<organism evidence="1 2">
    <name type="scientific">Ditylenchus destructor</name>
    <dbReference type="NCBI Taxonomy" id="166010"/>
    <lineage>
        <taxon>Eukaryota</taxon>
        <taxon>Metazoa</taxon>
        <taxon>Ecdysozoa</taxon>
        <taxon>Nematoda</taxon>
        <taxon>Chromadorea</taxon>
        <taxon>Rhabditida</taxon>
        <taxon>Tylenchina</taxon>
        <taxon>Tylenchomorpha</taxon>
        <taxon>Sphaerularioidea</taxon>
        <taxon>Anguinidae</taxon>
        <taxon>Anguininae</taxon>
        <taxon>Ditylenchus</taxon>
    </lineage>
</organism>
<keyword evidence="2" id="KW-1185">Reference proteome</keyword>
<sequence>MVTRIYFTHVTLLAFYCSILLFLSNSSGALPLSMPYYLPKSLRNLAHDFSSKSPVDKVLEKSAIERVIPSSYDSDQSPVLAAKRVNSTEIATTIIPQLPLSWRRKGTHRRKHTKSFPKATLRPAIESRNRRRKKLPKSRNPICYFTSLPCVE</sequence>
<accession>A0AAD4MQK6</accession>
<protein>
    <submittedName>
        <fullName evidence="1">Uncharacterized protein</fullName>
    </submittedName>
</protein>
<reference evidence="1" key="1">
    <citation type="submission" date="2022-01" db="EMBL/GenBank/DDBJ databases">
        <title>Genome Sequence Resource for Two Populations of Ditylenchus destructor, the Migratory Endoparasitic Phytonematode.</title>
        <authorList>
            <person name="Zhang H."/>
            <person name="Lin R."/>
            <person name="Xie B."/>
        </authorList>
    </citation>
    <scope>NUCLEOTIDE SEQUENCE</scope>
    <source>
        <strain evidence="1">BazhouSP</strain>
    </source>
</reference>
<dbReference type="AlphaFoldDB" id="A0AAD4MQK6"/>
<dbReference type="Proteomes" id="UP001201812">
    <property type="component" value="Unassembled WGS sequence"/>
</dbReference>